<dbReference type="PANTHER" id="PTHR12147">
    <property type="entry name" value="METALLOPEPTIDASE M28 FAMILY MEMBER"/>
    <property type="match status" value="1"/>
</dbReference>
<dbReference type="Proteomes" id="UP000635384">
    <property type="component" value="Unassembled WGS sequence"/>
</dbReference>
<feature type="transmembrane region" description="Helical" evidence="1">
    <location>
        <begin position="487"/>
        <end position="505"/>
    </location>
</feature>
<protein>
    <submittedName>
        <fullName evidence="3">M20/M25/M40 family metallo-hydrolase</fullName>
    </submittedName>
</protein>
<sequence>MIRMQNGLIALGLLVVLAVLHLWSLAPPDPRPSHAPAEVFSAERAAADIARIAAEPRVVGSSANREARTYLKARLAELGAEVDESGPSDRISVVSDGQLIFGTTLENVVGRFRASPSSVGAETGALLVMAHHDTISMSRGASDNAMGIAVALEAMRAITQAPLERDIVLLFTDGEEEGLLGAREFFDNHPWADDIALAINIDSRGNAGPVRMVQTSEQNASLVSLYARSVASPHANAVIDLFGSSSPNITDLGVPLGLGIPSMNFAALGGIFDYHSTTDTPANLSPASVQDMGEQLLGVLSEASSAKDLGVAGRASFFDVFGLFLVHYPAGLDWLTLAIGWVLLIAGGFWSIRRSEMAWKELLVAMPVQILVLIFACLAAFGIATAMGANQDMTDPFTGREYLINWHWAVIPTVLVVLAMCVLPMAIFPSMRRAWWTSGLILVGLAGSVLQVASPGSAYFLAIPFTAGAAALSYASRMGAPSGQPSLPIMLIAAFIAGLVLVPVIAAYHTLIGLVFAPVTAVFIVMLIWTLQPAGNTSSSRQIWLPASLGAAAAILAVTLVLTTNHSQRHPSATDILFIQNEGQGYWASRYPEPDDWSRQLLGDDPRALDFSVKPYGPKTDLYGVEASTVLEAPVEVSYQEQAPGPGPSSDTIIALSIVSRAEGFRVWFKLDGLPNETRAQLNGNALDIALKDNALFLDYQAVPLSGLNFTLRMPTADEDPVLRLDMTSAIPGLPVSSAHAIPDLPADKMPIADRFDSWATIWKAEFELAEAREGTGGP</sequence>
<feature type="transmembrane region" description="Helical" evidence="1">
    <location>
        <begin position="511"/>
        <end position="531"/>
    </location>
</feature>
<name>A0ABR8KPF2_9SPHN</name>
<dbReference type="PANTHER" id="PTHR12147:SF26">
    <property type="entry name" value="PEPTIDASE M28 DOMAIN-CONTAINING PROTEIN"/>
    <property type="match status" value="1"/>
</dbReference>
<evidence type="ECO:0000259" key="2">
    <source>
        <dbReference type="Pfam" id="PF04389"/>
    </source>
</evidence>
<dbReference type="InterPro" id="IPR007484">
    <property type="entry name" value="Peptidase_M28"/>
</dbReference>
<dbReference type="Gene3D" id="3.40.630.10">
    <property type="entry name" value="Zn peptidases"/>
    <property type="match status" value="1"/>
</dbReference>
<evidence type="ECO:0000313" key="3">
    <source>
        <dbReference type="EMBL" id="MBD2842603.1"/>
    </source>
</evidence>
<organism evidence="3 4">
    <name type="scientific">Erythrobacter rubeus</name>
    <dbReference type="NCBI Taxonomy" id="2760803"/>
    <lineage>
        <taxon>Bacteria</taxon>
        <taxon>Pseudomonadati</taxon>
        <taxon>Pseudomonadota</taxon>
        <taxon>Alphaproteobacteria</taxon>
        <taxon>Sphingomonadales</taxon>
        <taxon>Erythrobacteraceae</taxon>
        <taxon>Erythrobacter/Porphyrobacter group</taxon>
        <taxon>Erythrobacter</taxon>
    </lineage>
</organism>
<dbReference type="EMBL" id="JACXLC010000001">
    <property type="protein sequence ID" value="MBD2842603.1"/>
    <property type="molecule type" value="Genomic_DNA"/>
</dbReference>
<evidence type="ECO:0000313" key="4">
    <source>
        <dbReference type="Proteomes" id="UP000635384"/>
    </source>
</evidence>
<dbReference type="RefSeq" id="WP_190788049.1">
    <property type="nucleotide sequence ID" value="NZ_JACXLC010000001.1"/>
</dbReference>
<feature type="transmembrane region" description="Helical" evidence="1">
    <location>
        <begin position="543"/>
        <end position="562"/>
    </location>
</feature>
<comment type="caution">
    <text evidence="3">The sequence shown here is derived from an EMBL/GenBank/DDBJ whole genome shotgun (WGS) entry which is preliminary data.</text>
</comment>
<feature type="transmembrane region" description="Helical" evidence="1">
    <location>
        <begin position="364"/>
        <end position="386"/>
    </location>
</feature>
<keyword evidence="1" id="KW-0812">Transmembrane</keyword>
<dbReference type="SUPFAM" id="SSF53187">
    <property type="entry name" value="Zn-dependent exopeptidases"/>
    <property type="match status" value="1"/>
</dbReference>
<keyword evidence="1" id="KW-1133">Transmembrane helix</keyword>
<feature type="transmembrane region" description="Helical" evidence="1">
    <location>
        <begin position="434"/>
        <end position="452"/>
    </location>
</feature>
<gene>
    <name evidence="3" type="ORF">IB285_10070</name>
</gene>
<feature type="transmembrane region" description="Helical" evidence="1">
    <location>
        <begin position="334"/>
        <end position="352"/>
    </location>
</feature>
<evidence type="ECO:0000256" key="1">
    <source>
        <dbReference type="SAM" id="Phobius"/>
    </source>
</evidence>
<proteinExistence type="predicted"/>
<dbReference type="Pfam" id="PF04389">
    <property type="entry name" value="Peptidase_M28"/>
    <property type="match status" value="1"/>
</dbReference>
<keyword evidence="4" id="KW-1185">Reference proteome</keyword>
<accession>A0ABR8KPF2</accession>
<feature type="domain" description="Peptidase M28" evidence="2">
    <location>
        <begin position="107"/>
        <end position="297"/>
    </location>
</feature>
<dbReference type="InterPro" id="IPR045175">
    <property type="entry name" value="M28_fam"/>
</dbReference>
<reference evidence="3 4" key="1">
    <citation type="submission" date="2020-09" db="EMBL/GenBank/DDBJ databases">
        <authorList>
            <person name="Yoon J.-W."/>
        </authorList>
    </citation>
    <scope>NUCLEOTIDE SEQUENCE [LARGE SCALE GENOMIC DNA]</scope>
    <source>
        <strain evidence="3 4">KMU-140</strain>
    </source>
</reference>
<feature type="transmembrane region" description="Helical" evidence="1">
    <location>
        <begin position="406"/>
        <end position="427"/>
    </location>
</feature>
<keyword evidence="1" id="KW-0472">Membrane</keyword>